<reference evidence="17" key="1">
    <citation type="submission" date="2025-08" db="UniProtKB">
        <authorList>
            <consortium name="Ensembl"/>
        </authorList>
    </citation>
    <scope>IDENTIFICATION</scope>
</reference>
<evidence type="ECO:0000256" key="1">
    <source>
        <dbReference type="ARBA" id="ARBA00004324"/>
    </source>
</evidence>
<dbReference type="Pfam" id="PF05843">
    <property type="entry name" value="Suf"/>
    <property type="match status" value="1"/>
</dbReference>
<keyword evidence="8 14" id="KW-0694">RNA-binding</keyword>
<feature type="region of interest" description="Disordered" evidence="15">
    <location>
        <begin position="1"/>
        <end position="54"/>
    </location>
</feature>
<dbReference type="FunFam" id="1.25.40.10:FF:000081">
    <property type="entry name" value="squamous cell carcinoma antigen recognized by T-cells 3"/>
    <property type="match status" value="1"/>
</dbReference>
<feature type="compositionally biased region" description="Basic residues" evidence="15">
    <location>
        <begin position="585"/>
        <end position="599"/>
    </location>
</feature>
<dbReference type="PROSITE" id="PS50102">
    <property type="entry name" value="RRM"/>
    <property type="match status" value="2"/>
</dbReference>
<proteinExistence type="predicted"/>
<evidence type="ECO:0000256" key="8">
    <source>
        <dbReference type="ARBA" id="ARBA00022884"/>
    </source>
</evidence>
<dbReference type="GO" id="GO:0016607">
    <property type="term" value="C:nuclear speck"/>
    <property type="evidence" value="ECO:0007669"/>
    <property type="project" value="UniProtKB-SubCell"/>
</dbReference>
<dbReference type="GO" id="GO:0005737">
    <property type="term" value="C:cytoplasm"/>
    <property type="evidence" value="ECO:0007669"/>
    <property type="project" value="UniProtKB-SubCell"/>
</dbReference>
<comment type="subcellular location">
    <subcellularLocation>
        <location evidence="3">Cytoplasm</location>
    </subcellularLocation>
    <subcellularLocation>
        <location evidence="1">Nucleus speckle</location>
    </subcellularLocation>
    <subcellularLocation>
        <location evidence="2">Nucleus</location>
        <location evidence="2">Cajal body</location>
    </subcellularLocation>
    <subcellularLocation>
        <location evidence="4">Nucleus</location>
        <location evidence="4">Nucleoplasm</location>
    </subcellularLocation>
</comment>
<feature type="domain" description="RRM" evidence="16">
    <location>
        <begin position="791"/>
        <end position="868"/>
    </location>
</feature>
<evidence type="ECO:0000313" key="17">
    <source>
        <dbReference type="Ensembl" id="ENSOKIP00005116688.1"/>
    </source>
</evidence>
<keyword evidence="5" id="KW-0963">Cytoplasm</keyword>
<evidence type="ECO:0000256" key="10">
    <source>
        <dbReference type="ARBA" id="ARBA00023187"/>
    </source>
</evidence>
<dbReference type="CDD" id="cd12392">
    <property type="entry name" value="RRM2_SART3"/>
    <property type="match status" value="1"/>
</dbReference>
<keyword evidence="10" id="KW-0508">mRNA splicing</keyword>
<name>A0A8C7LHK9_ONCKI</name>
<feature type="region of interest" description="Disordered" evidence="15">
    <location>
        <begin position="562"/>
        <end position="693"/>
    </location>
</feature>
<evidence type="ECO:0000256" key="2">
    <source>
        <dbReference type="ARBA" id="ARBA00004408"/>
    </source>
</evidence>
<keyword evidence="11" id="KW-0539">Nucleus</keyword>
<feature type="compositionally biased region" description="Acidic residues" evidence="15">
    <location>
        <begin position="611"/>
        <end position="623"/>
    </location>
</feature>
<evidence type="ECO:0000256" key="6">
    <source>
        <dbReference type="ARBA" id="ARBA00022664"/>
    </source>
</evidence>
<dbReference type="InterPro" id="IPR035979">
    <property type="entry name" value="RBD_domain_sf"/>
</dbReference>
<evidence type="ECO:0000256" key="9">
    <source>
        <dbReference type="ARBA" id="ARBA00023054"/>
    </source>
</evidence>
<dbReference type="GO" id="GO:0003723">
    <property type="term" value="F:RNA binding"/>
    <property type="evidence" value="ECO:0007669"/>
    <property type="project" value="UniProtKB-UniRule"/>
</dbReference>
<reference evidence="17" key="2">
    <citation type="submission" date="2025-09" db="UniProtKB">
        <authorList>
            <consortium name="Ensembl"/>
        </authorList>
    </citation>
    <scope>IDENTIFICATION</scope>
</reference>
<dbReference type="InterPro" id="IPR008669">
    <property type="entry name" value="LSM_interact"/>
</dbReference>
<dbReference type="Proteomes" id="UP000694557">
    <property type="component" value="Unassembled WGS sequence"/>
</dbReference>
<evidence type="ECO:0000256" key="13">
    <source>
        <dbReference type="ARBA" id="ARBA00093649"/>
    </source>
</evidence>
<dbReference type="PANTHER" id="PTHR17204:SF25">
    <property type="entry name" value="RRM DOMAIN-CONTAINING PROTEIN"/>
    <property type="match status" value="1"/>
</dbReference>
<dbReference type="InterPro" id="IPR008847">
    <property type="entry name" value="Suf"/>
</dbReference>
<dbReference type="FunFam" id="3.30.70.330:FF:000271">
    <property type="entry name" value="squamous cell carcinoma antigen recognized by T-cells 3"/>
    <property type="match status" value="1"/>
</dbReference>
<dbReference type="FunFam" id="3.30.70.330:FF:000229">
    <property type="entry name" value="Squamous cell carcinoma antigen recognized by T-cells 3"/>
    <property type="match status" value="1"/>
</dbReference>
<dbReference type="SMART" id="SM00360">
    <property type="entry name" value="RRM"/>
    <property type="match status" value="2"/>
</dbReference>
<dbReference type="Gene3D" id="3.30.70.330">
    <property type="match status" value="2"/>
</dbReference>
<evidence type="ECO:0000259" key="16">
    <source>
        <dbReference type="PROSITE" id="PS50102"/>
    </source>
</evidence>
<dbReference type="InterPro" id="IPR000504">
    <property type="entry name" value="RRM_dom"/>
</dbReference>
<protein>
    <recommendedName>
        <fullName evidence="12">Spliceosome associated factor 3, U4/U6 recycling protein</fullName>
    </recommendedName>
    <alternativeName>
        <fullName evidence="13">Squamous cell carcinoma antigen recognized by T-cells 3</fullName>
    </alternativeName>
</protein>
<dbReference type="InterPro" id="IPR034217">
    <property type="entry name" value="SART3_RRM1"/>
</dbReference>
<dbReference type="GO" id="GO:0006397">
    <property type="term" value="P:mRNA processing"/>
    <property type="evidence" value="ECO:0007669"/>
    <property type="project" value="UniProtKB-KW"/>
</dbReference>
<feature type="compositionally biased region" description="Basic and acidic residues" evidence="15">
    <location>
        <begin position="562"/>
        <end position="584"/>
    </location>
</feature>
<dbReference type="FunFam" id="1.25.40.10:FF:000098">
    <property type="entry name" value="Squamous cell carcinoma antigen recognized by T-cells 3"/>
    <property type="match status" value="1"/>
</dbReference>
<gene>
    <name evidence="17" type="primary">SART3</name>
    <name evidence="17" type="synonym">sart3</name>
</gene>
<dbReference type="Gene3D" id="1.25.40.10">
    <property type="entry name" value="Tetratricopeptide repeat domain"/>
    <property type="match status" value="2"/>
</dbReference>
<evidence type="ECO:0000256" key="5">
    <source>
        <dbReference type="ARBA" id="ARBA00022490"/>
    </source>
</evidence>
<sequence length="957" mass="109664">MAATGNAEETQLQEMEEEAGMEREMDSDEEEGMGIENSDDEEDDSSEDDKENEAEIQRLEEQLSINAFDYNCHVDLIKLLRQEGELPPLRKARQKMSELFPLTEEIWLDWLKDEIRLTEEEQNREKVYELFEIAVKDYICPEIWLEYAQYSIGGMGLPGGMEKVRSIFERALTAVGLHMTKGATLWEAYREFENVILATVQPPPGSVPTCEQQELLNAQLERIHTLFCRQLAIPLMDMEGTYAEYEEWSDQGVSDTVSQKYKRALQQMEKSKLYEETLMAAEPPKLAEYQTYIDYEQKEGDPARIQIIFERALAENCLVPDMWAKYTKYLDRQLKIRDLVLSSHDRAVRNCPWTMGLWKNYLLALERHGADHHTISDVFEKALNAGFIQATDYVNIWEAYLDYLRRRVDFSKGESTLTLESSRELEELRAAFTRSLDYMKQDVEERFSESGDPSCTIMQVWAKIEALHCKNIQKARELWDSIMTKGNAKFANMWLEYYNLERSYGDALHCRKALHRAVQCTSDYPEHVCEVLLTFERVEGSLEDWDAAVQKTETRLNRVNEQRAKVAEKEAHLVRQEEEKTEQRRRAKADKKNQKKGQKGSRPGEKRKAEDEDNENEWGEESEQPPKRHRGEGNQGSFRGGGAEEFMETESGLFGRRAPPCRRQEPPGAKRGQQMAPATVRKTQEDNPEQRKDDCSVFISNLAFSMEDPEKRLKELFEPCGPVQSVRPVYAAKGFRGYCYVQFEGKTSVPEALKMDRREVDGRPMFVSPCVDKNKNPDFKVFKYNTNLEKHKIFISGLPFSCTKEQLEELCKDQGTIKDIRLVTNRSGKPKGLAYVEFEDEAQASQAVLKLDGTVLQEHTLSVAISNPPRRNAANKPDFSRPMGAMMPQAMVYGSRGKGRTQLSLIPRSLHRQTGSESKAENGTAPKPTGGASGDAGFEAQAKPMSNSDFAKMLLRK</sequence>
<accession>A0A8C7LHK9</accession>
<feature type="region of interest" description="Disordered" evidence="15">
    <location>
        <begin position="910"/>
        <end position="957"/>
    </location>
</feature>
<feature type="compositionally biased region" description="Basic and acidic residues" evidence="15">
    <location>
        <begin position="682"/>
        <end position="693"/>
    </location>
</feature>
<dbReference type="CDD" id="cd12391">
    <property type="entry name" value="RRM1_SART3"/>
    <property type="match status" value="1"/>
</dbReference>
<dbReference type="SUPFAM" id="SSF48452">
    <property type="entry name" value="TPR-like"/>
    <property type="match status" value="1"/>
</dbReference>
<dbReference type="GO" id="GO:0008380">
    <property type="term" value="P:RNA splicing"/>
    <property type="evidence" value="ECO:0007669"/>
    <property type="project" value="UniProtKB-KW"/>
</dbReference>
<evidence type="ECO:0000256" key="15">
    <source>
        <dbReference type="SAM" id="MobiDB-lite"/>
    </source>
</evidence>
<dbReference type="GeneTree" id="ENSGT00900000141107"/>
<keyword evidence="9" id="KW-0175">Coiled coil</keyword>
<evidence type="ECO:0000256" key="12">
    <source>
        <dbReference type="ARBA" id="ARBA00093603"/>
    </source>
</evidence>
<feature type="domain" description="RRM" evidence="16">
    <location>
        <begin position="695"/>
        <end position="772"/>
    </location>
</feature>
<evidence type="ECO:0000313" key="18">
    <source>
        <dbReference type="Proteomes" id="UP000694557"/>
    </source>
</evidence>
<feature type="compositionally biased region" description="Acidic residues" evidence="15">
    <location>
        <begin position="14"/>
        <end position="52"/>
    </location>
</feature>
<dbReference type="InterPro" id="IPR034218">
    <property type="entry name" value="SART3_RRM2"/>
</dbReference>
<dbReference type="RefSeq" id="XP_020345691.1">
    <property type="nucleotide sequence ID" value="XM_020490102.2"/>
</dbReference>
<dbReference type="SUPFAM" id="SSF54928">
    <property type="entry name" value="RNA-binding domain, RBD"/>
    <property type="match status" value="2"/>
</dbReference>
<dbReference type="Pfam" id="PF05391">
    <property type="entry name" value="Lsm_interact"/>
    <property type="match status" value="1"/>
</dbReference>
<evidence type="ECO:0000256" key="11">
    <source>
        <dbReference type="ARBA" id="ARBA00023242"/>
    </source>
</evidence>
<organism evidence="17 18">
    <name type="scientific">Oncorhynchus kisutch</name>
    <name type="common">Coho salmon</name>
    <name type="synonym">Salmo kisutch</name>
    <dbReference type="NCBI Taxonomy" id="8019"/>
    <lineage>
        <taxon>Eukaryota</taxon>
        <taxon>Metazoa</taxon>
        <taxon>Chordata</taxon>
        <taxon>Craniata</taxon>
        <taxon>Vertebrata</taxon>
        <taxon>Euteleostomi</taxon>
        <taxon>Actinopterygii</taxon>
        <taxon>Neopterygii</taxon>
        <taxon>Teleostei</taxon>
        <taxon>Protacanthopterygii</taxon>
        <taxon>Salmoniformes</taxon>
        <taxon>Salmonidae</taxon>
        <taxon>Salmoninae</taxon>
        <taxon>Oncorhynchus</taxon>
    </lineage>
</organism>
<dbReference type="AlphaFoldDB" id="A0A8C7LHK9"/>
<dbReference type="GeneID" id="109895963"/>
<evidence type="ECO:0000256" key="3">
    <source>
        <dbReference type="ARBA" id="ARBA00004496"/>
    </source>
</evidence>
<keyword evidence="6" id="KW-0507">mRNA processing</keyword>
<dbReference type="Ensembl" id="ENSOKIT00005124773.1">
    <property type="protein sequence ID" value="ENSOKIP00005116688.1"/>
    <property type="gene ID" value="ENSOKIG00005050480.1"/>
</dbReference>
<keyword evidence="7" id="KW-0677">Repeat</keyword>
<dbReference type="PANTHER" id="PTHR17204">
    <property type="entry name" value="PRE-MRNA PROCESSING PROTEIN PRP39-RELATED"/>
    <property type="match status" value="1"/>
</dbReference>
<dbReference type="SMART" id="SM00386">
    <property type="entry name" value="HAT"/>
    <property type="match status" value="7"/>
</dbReference>
<dbReference type="GO" id="GO:0015030">
    <property type="term" value="C:Cajal body"/>
    <property type="evidence" value="ECO:0007669"/>
    <property type="project" value="UniProtKB-SubCell"/>
</dbReference>
<evidence type="ECO:0000256" key="4">
    <source>
        <dbReference type="ARBA" id="ARBA00004642"/>
    </source>
</evidence>
<evidence type="ECO:0000256" key="14">
    <source>
        <dbReference type="PROSITE-ProRule" id="PRU00176"/>
    </source>
</evidence>
<dbReference type="InterPro" id="IPR011990">
    <property type="entry name" value="TPR-like_helical_dom_sf"/>
</dbReference>
<dbReference type="InterPro" id="IPR012677">
    <property type="entry name" value="Nucleotide-bd_a/b_plait_sf"/>
</dbReference>
<dbReference type="InterPro" id="IPR003107">
    <property type="entry name" value="HAT"/>
</dbReference>
<dbReference type="Pfam" id="PF00076">
    <property type="entry name" value="RRM_1"/>
    <property type="match status" value="2"/>
</dbReference>
<dbReference type="KEGG" id="oki:109895963"/>
<keyword evidence="18" id="KW-1185">Reference proteome</keyword>
<evidence type="ECO:0000256" key="7">
    <source>
        <dbReference type="ARBA" id="ARBA00022737"/>
    </source>
</evidence>
<dbReference type="Pfam" id="PF16605">
    <property type="entry name" value="LSM_int_assoc"/>
    <property type="match status" value="1"/>
</dbReference>